<evidence type="ECO:0000259" key="4">
    <source>
        <dbReference type="SMART" id="SM00702"/>
    </source>
</evidence>
<keyword evidence="6" id="KW-1185">Reference proteome</keyword>
<dbReference type="Gene3D" id="2.60.120.620">
    <property type="entry name" value="q2cbj1_9rhob like domain"/>
    <property type="match status" value="1"/>
</dbReference>
<dbReference type="PANTHER" id="PTHR12117:SF0">
    <property type="entry name" value="PROLYL 3-HYDROXYLASE OGFOD1"/>
    <property type="match status" value="1"/>
</dbReference>
<evidence type="ECO:0000256" key="2">
    <source>
        <dbReference type="ARBA" id="ARBA00022964"/>
    </source>
</evidence>
<dbReference type="Pfam" id="PF13661">
    <property type="entry name" value="2OG-FeII_Oxy_4"/>
    <property type="match status" value="1"/>
</dbReference>
<keyword evidence="3" id="KW-0560">Oxidoreductase</keyword>
<dbReference type="AlphaFoldDB" id="A0A9J6H6P7"/>
<dbReference type="OrthoDB" id="430522at2759"/>
<dbReference type="VEuPathDB" id="VectorBase:HLOH_052124"/>
<dbReference type="GO" id="GO:0005737">
    <property type="term" value="C:cytoplasm"/>
    <property type="evidence" value="ECO:0007669"/>
    <property type="project" value="TreeGrafter"/>
</dbReference>
<organism evidence="5 6">
    <name type="scientific">Haemaphysalis longicornis</name>
    <name type="common">Bush tick</name>
    <dbReference type="NCBI Taxonomy" id="44386"/>
    <lineage>
        <taxon>Eukaryota</taxon>
        <taxon>Metazoa</taxon>
        <taxon>Ecdysozoa</taxon>
        <taxon>Arthropoda</taxon>
        <taxon>Chelicerata</taxon>
        <taxon>Arachnida</taxon>
        <taxon>Acari</taxon>
        <taxon>Parasitiformes</taxon>
        <taxon>Ixodida</taxon>
        <taxon>Ixodoidea</taxon>
        <taxon>Ixodidae</taxon>
        <taxon>Haemaphysalinae</taxon>
        <taxon>Haemaphysalis</taxon>
    </lineage>
</organism>
<dbReference type="GO" id="GO:0031543">
    <property type="term" value="F:peptidyl-proline dioxygenase activity"/>
    <property type="evidence" value="ECO:0007669"/>
    <property type="project" value="TreeGrafter"/>
</dbReference>
<gene>
    <name evidence="5" type="ORF">HPB48_023766</name>
</gene>
<protein>
    <recommendedName>
        <fullName evidence="4">Prolyl 4-hydroxylase alpha subunit domain-containing protein</fullName>
    </recommendedName>
</protein>
<evidence type="ECO:0000313" key="5">
    <source>
        <dbReference type="EMBL" id="KAH9383044.1"/>
    </source>
</evidence>
<reference evidence="5 6" key="1">
    <citation type="journal article" date="2020" name="Cell">
        <title>Large-Scale Comparative Analyses of Tick Genomes Elucidate Their Genetic Diversity and Vector Capacities.</title>
        <authorList>
            <consortium name="Tick Genome and Microbiome Consortium (TIGMIC)"/>
            <person name="Jia N."/>
            <person name="Wang J."/>
            <person name="Shi W."/>
            <person name="Du L."/>
            <person name="Sun Y."/>
            <person name="Zhan W."/>
            <person name="Jiang J.F."/>
            <person name="Wang Q."/>
            <person name="Zhang B."/>
            <person name="Ji P."/>
            <person name="Bell-Sakyi L."/>
            <person name="Cui X.M."/>
            <person name="Yuan T.T."/>
            <person name="Jiang B.G."/>
            <person name="Yang W.F."/>
            <person name="Lam T.T."/>
            <person name="Chang Q.C."/>
            <person name="Ding S.J."/>
            <person name="Wang X.J."/>
            <person name="Zhu J.G."/>
            <person name="Ruan X.D."/>
            <person name="Zhao L."/>
            <person name="Wei J.T."/>
            <person name="Ye R.Z."/>
            <person name="Que T.C."/>
            <person name="Du C.H."/>
            <person name="Zhou Y.H."/>
            <person name="Cheng J.X."/>
            <person name="Dai P.F."/>
            <person name="Guo W.B."/>
            <person name="Han X.H."/>
            <person name="Huang E.J."/>
            <person name="Li L.F."/>
            <person name="Wei W."/>
            <person name="Gao Y.C."/>
            <person name="Liu J.Z."/>
            <person name="Shao H.Z."/>
            <person name="Wang X."/>
            <person name="Wang C.C."/>
            <person name="Yang T.C."/>
            <person name="Huo Q.B."/>
            <person name="Li W."/>
            <person name="Chen H.Y."/>
            <person name="Chen S.E."/>
            <person name="Zhou L.G."/>
            <person name="Ni X.B."/>
            <person name="Tian J.H."/>
            <person name="Sheng Y."/>
            <person name="Liu T."/>
            <person name="Pan Y.S."/>
            <person name="Xia L.Y."/>
            <person name="Li J."/>
            <person name="Zhao F."/>
            <person name="Cao W.C."/>
        </authorList>
    </citation>
    <scope>NUCLEOTIDE SEQUENCE [LARGE SCALE GENOMIC DNA]</scope>
    <source>
        <strain evidence="5">HaeL-2018</strain>
    </source>
</reference>
<dbReference type="EMBL" id="JABSTR010000962">
    <property type="protein sequence ID" value="KAH9383044.1"/>
    <property type="molecule type" value="Genomic_DNA"/>
</dbReference>
<comment type="cofactor">
    <cofactor evidence="1">
        <name>L-ascorbate</name>
        <dbReference type="ChEBI" id="CHEBI:38290"/>
    </cofactor>
</comment>
<evidence type="ECO:0000256" key="1">
    <source>
        <dbReference type="ARBA" id="ARBA00001961"/>
    </source>
</evidence>
<dbReference type="SMART" id="SM00702">
    <property type="entry name" value="P4Hc"/>
    <property type="match status" value="1"/>
</dbReference>
<dbReference type="InterPro" id="IPR006620">
    <property type="entry name" value="Pro_4_hyd_alph"/>
</dbReference>
<name>A0A9J6H6P7_HAELO</name>
<dbReference type="GO" id="GO:0005506">
    <property type="term" value="F:iron ion binding"/>
    <property type="evidence" value="ECO:0007669"/>
    <property type="project" value="InterPro"/>
</dbReference>
<dbReference type="GO" id="GO:0031418">
    <property type="term" value="F:L-ascorbic acid binding"/>
    <property type="evidence" value="ECO:0007669"/>
    <property type="project" value="InterPro"/>
</dbReference>
<feature type="domain" description="Prolyl 4-hydroxylase alpha subunit" evidence="4">
    <location>
        <begin position="59"/>
        <end position="255"/>
    </location>
</feature>
<accession>A0A9J6H6P7</accession>
<sequence length="294" mass="32573">MTLSAHSVQRHLCSQATTSARGLCSKLFPLLQSPDEKALLHTSIEAMRLPLDCSGLAGAGMDRVELISTPEWRELTPEAAVSDLELTDEEDAADVSDIEEMHPHDDDENLFDIPDEFKLDDKHLAILRDVCGVAWHQKHEAAPATPSTPPEFALPIVPTIADCLMMDVLLCHDDELEGRRIAFILYLTHGWMLEDGGTLDLFDVDSNGQPRDIIHSLVPRCNGFAFFEVSPVSFHQVAEVLSEDKVRLSVGGWFHGPPIKRPEPYIEPLPERLPCCSVEASANHELFLPSVLLS</sequence>
<keyword evidence="2" id="KW-0223">Dioxygenase</keyword>
<evidence type="ECO:0000313" key="6">
    <source>
        <dbReference type="Proteomes" id="UP000821853"/>
    </source>
</evidence>
<dbReference type="PANTHER" id="PTHR12117">
    <property type="entry name" value="HISTONE ACETYLTRANSFERASE COMPLEX"/>
    <property type="match status" value="1"/>
</dbReference>
<dbReference type="GO" id="GO:0006449">
    <property type="term" value="P:regulation of translational termination"/>
    <property type="evidence" value="ECO:0007669"/>
    <property type="project" value="TreeGrafter"/>
</dbReference>
<evidence type="ECO:0000256" key="3">
    <source>
        <dbReference type="ARBA" id="ARBA00023002"/>
    </source>
</evidence>
<dbReference type="Proteomes" id="UP000821853">
    <property type="component" value="Unassembled WGS sequence"/>
</dbReference>
<dbReference type="InterPro" id="IPR051842">
    <property type="entry name" value="uS12_prolyl_hydroxylase"/>
</dbReference>
<comment type="caution">
    <text evidence="5">The sequence shown here is derived from an EMBL/GenBank/DDBJ whole genome shotgun (WGS) entry which is preliminary data.</text>
</comment>
<dbReference type="InterPro" id="IPR039558">
    <property type="entry name" value="TPA1/OFD1_N"/>
</dbReference>
<proteinExistence type="predicted"/>